<dbReference type="Pfam" id="PF00082">
    <property type="entry name" value="Peptidase_S8"/>
    <property type="match status" value="2"/>
</dbReference>
<evidence type="ECO:0000313" key="10">
    <source>
        <dbReference type="Proteomes" id="UP000011668"/>
    </source>
</evidence>
<dbReference type="InterPro" id="IPR010259">
    <property type="entry name" value="S8pro/Inhibitor_I9"/>
</dbReference>
<feature type="active site" description="Charge relay system" evidence="5">
    <location>
        <position position="155"/>
    </location>
</feature>
<dbReference type="InterPro" id="IPR023828">
    <property type="entry name" value="Peptidase_S8_Ser-AS"/>
</dbReference>
<reference evidence="9 10" key="1">
    <citation type="journal article" date="2013" name="Nat. Commun.">
        <title>The evolution and pathogenic mechanisms of the rice sheath blight pathogen.</title>
        <authorList>
            <person name="Zheng A."/>
            <person name="Lin R."/>
            <person name="Xu L."/>
            <person name="Qin P."/>
            <person name="Tang C."/>
            <person name="Ai P."/>
            <person name="Zhang D."/>
            <person name="Liu Y."/>
            <person name="Sun Z."/>
            <person name="Feng H."/>
            <person name="Wang Y."/>
            <person name="Chen Y."/>
            <person name="Liang X."/>
            <person name="Fu R."/>
            <person name="Li Q."/>
            <person name="Zhang J."/>
            <person name="Yu X."/>
            <person name="Xie Z."/>
            <person name="Ding L."/>
            <person name="Guan P."/>
            <person name="Tang J."/>
            <person name="Liang Y."/>
            <person name="Wang S."/>
            <person name="Deng Q."/>
            <person name="Li S."/>
            <person name="Zhu J."/>
            <person name="Wang L."/>
            <person name="Liu H."/>
            <person name="Li P."/>
        </authorList>
    </citation>
    <scope>NUCLEOTIDE SEQUENCE [LARGE SCALE GENOMIC DNA]</scope>
    <source>
        <strain evidence="10">AG-1 IA</strain>
    </source>
</reference>
<evidence type="ECO:0000256" key="3">
    <source>
        <dbReference type="ARBA" id="ARBA00022801"/>
    </source>
</evidence>
<dbReference type="Pfam" id="PF05922">
    <property type="entry name" value="Inhibitor_I9"/>
    <property type="match status" value="1"/>
</dbReference>
<dbReference type="PANTHER" id="PTHR43806:SF58">
    <property type="entry name" value="ALKALINE PROTEASE 1-RELATED"/>
    <property type="match status" value="1"/>
</dbReference>
<dbReference type="PROSITE" id="PS51892">
    <property type="entry name" value="SUBTILASE"/>
    <property type="match status" value="2"/>
</dbReference>
<evidence type="ECO:0000256" key="4">
    <source>
        <dbReference type="ARBA" id="ARBA00022825"/>
    </source>
</evidence>
<evidence type="ECO:0000313" key="9">
    <source>
        <dbReference type="EMBL" id="ELU36344.1"/>
    </source>
</evidence>
<evidence type="ECO:0000256" key="2">
    <source>
        <dbReference type="ARBA" id="ARBA00022670"/>
    </source>
</evidence>
<organism evidence="9 10">
    <name type="scientific">Thanatephorus cucumeris (strain AG1-IA)</name>
    <name type="common">Rice sheath blight fungus</name>
    <name type="synonym">Rhizoctonia solani</name>
    <dbReference type="NCBI Taxonomy" id="983506"/>
    <lineage>
        <taxon>Eukaryota</taxon>
        <taxon>Fungi</taxon>
        <taxon>Dikarya</taxon>
        <taxon>Basidiomycota</taxon>
        <taxon>Agaricomycotina</taxon>
        <taxon>Agaricomycetes</taxon>
        <taxon>Cantharellales</taxon>
        <taxon>Ceratobasidiaceae</taxon>
        <taxon>Rhizoctonia</taxon>
        <taxon>Rhizoctonia solani AG-1</taxon>
    </lineage>
</organism>
<keyword evidence="2 5" id="KW-0645">Protease</keyword>
<dbReference type="Gene3D" id="3.30.70.80">
    <property type="entry name" value="Peptidase S8 propeptide/proteinase inhibitor I9"/>
    <property type="match status" value="1"/>
</dbReference>
<keyword evidence="6" id="KW-0732">Signal</keyword>
<comment type="similarity">
    <text evidence="1 5">Belongs to the peptidase S8 family.</text>
</comment>
<feature type="active site" description="Charge relay system" evidence="5">
    <location>
        <position position="326"/>
    </location>
</feature>
<dbReference type="InterPro" id="IPR036852">
    <property type="entry name" value="Peptidase_S8/S53_dom_sf"/>
</dbReference>
<dbReference type="PROSITE" id="PS00138">
    <property type="entry name" value="SUBTILASE_SER"/>
    <property type="match status" value="2"/>
</dbReference>
<dbReference type="InterPro" id="IPR050131">
    <property type="entry name" value="Peptidase_S8_subtilisin-like"/>
</dbReference>
<evidence type="ECO:0000256" key="1">
    <source>
        <dbReference type="ARBA" id="ARBA00011073"/>
    </source>
</evidence>
<dbReference type="GO" id="GO:0006508">
    <property type="term" value="P:proteolysis"/>
    <property type="evidence" value="ECO:0007669"/>
    <property type="project" value="UniProtKB-KW"/>
</dbReference>
<dbReference type="Gene3D" id="3.40.50.200">
    <property type="entry name" value="Peptidase S8/S53 domain"/>
    <property type="match status" value="2"/>
</dbReference>
<dbReference type="OrthoDB" id="206201at2759"/>
<dbReference type="HOGENOM" id="CLU_322148_0_0_1"/>
<dbReference type="CDD" id="cd04077">
    <property type="entry name" value="Peptidases_S8_PCSK9_ProteinaseK_like"/>
    <property type="match status" value="1"/>
</dbReference>
<dbReference type="AlphaFoldDB" id="L8WJ20"/>
<evidence type="ECO:0000259" key="7">
    <source>
        <dbReference type="Pfam" id="PF00082"/>
    </source>
</evidence>
<dbReference type="SUPFAM" id="SSF52743">
    <property type="entry name" value="Subtilisin-like"/>
    <property type="match status" value="2"/>
</dbReference>
<dbReference type="Proteomes" id="UP000011668">
    <property type="component" value="Unassembled WGS sequence"/>
</dbReference>
<keyword evidence="3 5" id="KW-0378">Hydrolase</keyword>
<dbReference type="EMBL" id="AFRT01003634">
    <property type="protein sequence ID" value="ELU36344.1"/>
    <property type="molecule type" value="Genomic_DNA"/>
</dbReference>
<dbReference type="InterPro" id="IPR034193">
    <property type="entry name" value="PCSK9_ProteinaseK-like"/>
</dbReference>
<feature type="domain" description="Peptidase S8/S53" evidence="7">
    <location>
        <begin position="181"/>
        <end position="378"/>
    </location>
</feature>
<gene>
    <name evidence="9" type="ORF">AG1IA_09625</name>
</gene>
<dbReference type="PANTHER" id="PTHR43806">
    <property type="entry name" value="PEPTIDASE S8"/>
    <property type="match status" value="1"/>
</dbReference>
<feature type="domain" description="Inhibitor I9" evidence="8">
    <location>
        <begin position="543"/>
        <end position="610"/>
    </location>
</feature>
<feature type="chain" id="PRO_5003997319" evidence="6">
    <location>
        <begin position="19"/>
        <end position="899"/>
    </location>
</feature>
<dbReference type="InterPro" id="IPR000209">
    <property type="entry name" value="Peptidase_S8/S53_dom"/>
</dbReference>
<evidence type="ECO:0000256" key="5">
    <source>
        <dbReference type="PROSITE-ProRule" id="PRU01240"/>
    </source>
</evidence>
<feature type="domain" description="Peptidase S8/S53" evidence="7">
    <location>
        <begin position="699"/>
        <end position="880"/>
    </location>
</feature>
<keyword evidence="10" id="KW-1185">Reference proteome</keyword>
<name>L8WJ20_THACA</name>
<dbReference type="PRINTS" id="PR00723">
    <property type="entry name" value="SUBTILISIN"/>
</dbReference>
<feature type="active site" description="Charge relay system" evidence="5">
    <location>
        <position position="177"/>
    </location>
</feature>
<accession>L8WJ20</accession>
<dbReference type="GO" id="GO:0004252">
    <property type="term" value="F:serine-type endopeptidase activity"/>
    <property type="evidence" value="ECO:0007669"/>
    <property type="project" value="UniProtKB-UniRule"/>
</dbReference>
<dbReference type="InterPro" id="IPR015500">
    <property type="entry name" value="Peptidase_S8_subtilisin-rel"/>
</dbReference>
<dbReference type="GO" id="GO:0005615">
    <property type="term" value="C:extracellular space"/>
    <property type="evidence" value="ECO:0007669"/>
    <property type="project" value="TreeGrafter"/>
</dbReference>
<comment type="caution">
    <text evidence="9">The sequence shown here is derived from an EMBL/GenBank/DDBJ whole genome shotgun (WGS) entry which is preliminary data.</text>
</comment>
<evidence type="ECO:0000256" key="6">
    <source>
        <dbReference type="SAM" id="SignalP"/>
    </source>
</evidence>
<dbReference type="InterPro" id="IPR037045">
    <property type="entry name" value="S8pro/Inhibitor_I9_sf"/>
</dbReference>
<evidence type="ECO:0000259" key="8">
    <source>
        <dbReference type="Pfam" id="PF05922"/>
    </source>
</evidence>
<protein>
    <submittedName>
        <fullName evidence="9">Serine protease</fullName>
    </submittedName>
</protein>
<sequence>MRTALLVSALAFVAPVFGAPTGTVVPIAKRAGPVVPDSYIVRLKGDTSKSLFFALLDPIFKAASSGIIHDYRDCGNYPEVALKLSGDALAFVQRMKEVESIEQDEMIFLPENEEVTGLNIASHTNTERHRRHDTLAGRTYESGKCGEGVNIYGIDTGRAVFGKSFVEGEGEGDGNGHGTPGKGFGPAIYAKVIAVKVLSSMGSGSTSGVIAGVCWAYSDFKAKGVSSVAIMSLGGPLSPPLDRAVKNAIDGGMHFSIAAGNSNMPADLYSPARVKSANTVGAVDSNNNKASFSNYGPPIDVWYLGVNVTSAWITSNDATKVLSGTSMAAPGVAGIMACMLSKCPSLNKPSIMSQELRKHAVVQAKFSNTTQADLDSKQGCCSALGLQLLIDTLIEECFHLDKSARRFDIRSLGVTQLCGFASSLTSACLISATYAKRPGLANTLEFILSKKPGHRLHRYVQSRDRLLSVIARCYRTSNRIAESTSILSNRPAIAIYSHYRVSLSFTMRAAFFSVAALAVILPALGAPANIPIGKHAGPVKANSYIIKLKDGVSKDAHLNALLSASTAGSSIEYKYEQVFQGYAATLKGKDLDYVRQSKDVEYILEDGIFTIQYEQGDEAEALKRMAAEAETAVVPEKLSKRANGSGVVVYGIDTDGRPGVPPLAVMPMPMEMVTGHVSLYIQENWRPYFDVSANRPDTAGTAVGTTYGVATSAKIVAIKVLSDAGSGAYSDIIAGVNWVVSNKGSSPAVATMSLGGSANSALDSAISSAIGKGVHFSIAAGNSNVDAANTSPARVAAANTVGAVDSSNRKASFSNYGSVLDVWALGVNVLSAWIGSTTATNTISGTSMATPRVAGYLAVALGDYGSVTPASLSASLKSHAIAAVTGAPSGTTNLLAQRW</sequence>
<dbReference type="STRING" id="983506.L8WJ20"/>
<dbReference type="SUPFAM" id="SSF54897">
    <property type="entry name" value="Protease propeptides/inhibitors"/>
    <property type="match status" value="1"/>
</dbReference>
<proteinExistence type="inferred from homology"/>
<dbReference type="FunFam" id="3.40.50.200:FF:000007">
    <property type="entry name" value="Subtilisin-like serine protease"/>
    <property type="match status" value="2"/>
</dbReference>
<feature type="signal peptide" evidence="6">
    <location>
        <begin position="1"/>
        <end position="18"/>
    </location>
</feature>
<keyword evidence="4 5" id="KW-0720">Serine protease</keyword>
<comment type="caution">
    <text evidence="5">Lacks conserved residue(s) required for the propagation of feature annotation.</text>
</comment>